<dbReference type="InParanoid" id="A7STX3"/>
<dbReference type="HOGENOM" id="CLU_3112435_0_0_1"/>
<dbReference type="Proteomes" id="UP000001593">
    <property type="component" value="Unassembled WGS sequence"/>
</dbReference>
<dbReference type="PANTHER" id="PTHR37984:SF9">
    <property type="entry name" value="INTEGRASE CATALYTIC DOMAIN-CONTAINING PROTEIN"/>
    <property type="match status" value="1"/>
</dbReference>
<keyword evidence="3" id="KW-1185">Reference proteome</keyword>
<evidence type="ECO:0000313" key="3">
    <source>
        <dbReference type="Proteomes" id="UP000001593"/>
    </source>
</evidence>
<dbReference type="InterPro" id="IPR050951">
    <property type="entry name" value="Retrovirus_Pol_polyprotein"/>
</dbReference>
<accession>A7STX3</accession>
<evidence type="ECO:0000259" key="1">
    <source>
        <dbReference type="Pfam" id="PF17921"/>
    </source>
</evidence>
<feature type="domain" description="Integrase zinc-binding" evidence="1">
    <location>
        <begin position="9"/>
        <end position="43"/>
    </location>
</feature>
<gene>
    <name evidence="2" type="ORF">NEMVEDRAFT_v1g131567</name>
</gene>
<protein>
    <recommendedName>
        <fullName evidence="1">Integrase zinc-binding domain-containing protein</fullName>
    </recommendedName>
</protein>
<dbReference type="EMBL" id="DS469803">
    <property type="protein sequence ID" value="EDO32845.1"/>
    <property type="molecule type" value="Genomic_DNA"/>
</dbReference>
<reference evidence="2 3" key="1">
    <citation type="journal article" date="2007" name="Science">
        <title>Sea anemone genome reveals ancestral eumetazoan gene repertoire and genomic organization.</title>
        <authorList>
            <person name="Putnam N.H."/>
            <person name="Srivastava M."/>
            <person name="Hellsten U."/>
            <person name="Dirks B."/>
            <person name="Chapman J."/>
            <person name="Salamov A."/>
            <person name="Terry A."/>
            <person name="Shapiro H."/>
            <person name="Lindquist E."/>
            <person name="Kapitonov V.V."/>
            <person name="Jurka J."/>
            <person name="Genikhovich G."/>
            <person name="Grigoriev I.V."/>
            <person name="Lucas S.M."/>
            <person name="Steele R.E."/>
            <person name="Finnerty J.R."/>
            <person name="Technau U."/>
            <person name="Martindale M.Q."/>
            <person name="Rokhsar D.S."/>
        </authorList>
    </citation>
    <scope>NUCLEOTIDE SEQUENCE [LARGE SCALE GENOMIC DNA]</scope>
    <source>
        <strain evidence="3">CH2 X CH6</strain>
    </source>
</reference>
<evidence type="ECO:0000313" key="2">
    <source>
        <dbReference type="EMBL" id="EDO32845.1"/>
    </source>
</evidence>
<dbReference type="AlphaFoldDB" id="A7STX3"/>
<organism evidence="2 3">
    <name type="scientific">Nematostella vectensis</name>
    <name type="common">Starlet sea anemone</name>
    <dbReference type="NCBI Taxonomy" id="45351"/>
    <lineage>
        <taxon>Eukaryota</taxon>
        <taxon>Metazoa</taxon>
        <taxon>Cnidaria</taxon>
        <taxon>Anthozoa</taxon>
        <taxon>Hexacorallia</taxon>
        <taxon>Actiniaria</taxon>
        <taxon>Edwardsiidae</taxon>
        <taxon>Nematostella</taxon>
    </lineage>
</organism>
<sequence>LLYDERIVIPREMRLEILNSIHQGHLGITKCQARARMSVWWPGTPRLLQIW</sequence>
<dbReference type="Gene3D" id="1.10.340.70">
    <property type="match status" value="1"/>
</dbReference>
<dbReference type="STRING" id="45351.A7STX3"/>
<dbReference type="Pfam" id="PF17921">
    <property type="entry name" value="Integrase_H2C2"/>
    <property type="match status" value="1"/>
</dbReference>
<name>A7STX3_NEMVE</name>
<dbReference type="InterPro" id="IPR041588">
    <property type="entry name" value="Integrase_H2C2"/>
</dbReference>
<proteinExistence type="predicted"/>
<feature type="non-terminal residue" evidence="2">
    <location>
        <position position="1"/>
    </location>
</feature>
<dbReference type="PANTHER" id="PTHR37984">
    <property type="entry name" value="PROTEIN CBG26694"/>
    <property type="match status" value="1"/>
</dbReference>